<dbReference type="PANTHER" id="PTHR32507:SF8">
    <property type="entry name" value="CNH1P"/>
    <property type="match status" value="1"/>
</dbReference>
<sequence>MSATDAAFAILGVGALLAGVLPRVLERRPLSMPIAFLLLGVLVFALPTGLPAPDPLDHPELATHLTEIGVIVALMGAGLKIDRPLGWRRWSSTWRLLAIAMPVTIAAVALLGWWWAGLVPAAALLLGAALAPTDPVLAADVQVGEPTDEEDSEDEVRFALTSEAGLNDGLAFPFVYAAILIAQHGAAPGGWLAEWFTVDVLYKGVVGVVGGVLIGRLLGKLFFRARSEKLRLAKHSEGFLALAATFLAYGVVEVAGGYGFLAVFVAARAIRAAERSHDYHQVLHDFAEQVERLLTVLLLLLFGGAVVSGLLAPLTWPAALVALALVFVIRPLAGWLSLRGAPGRPAEHWVIGIFGIRGIGSFFYLAYATAHADFPGEPVVWATVGLAVVVSVVVHGIAATPVMAFLDRAGERTGAESGAG</sequence>
<dbReference type="Pfam" id="PF00999">
    <property type="entry name" value="Na_H_Exchanger"/>
    <property type="match status" value="1"/>
</dbReference>
<comment type="subcellular location">
    <subcellularLocation>
        <location evidence="1">Cell membrane</location>
        <topology evidence="1">Multi-pass membrane protein</topology>
    </subcellularLocation>
</comment>
<evidence type="ECO:0000256" key="1">
    <source>
        <dbReference type="ARBA" id="ARBA00004651"/>
    </source>
</evidence>
<dbReference type="InterPro" id="IPR006153">
    <property type="entry name" value="Cation/H_exchanger_TM"/>
</dbReference>
<keyword evidence="8 9" id="KW-0472">Membrane</keyword>
<feature type="transmembrane region" description="Helical" evidence="9">
    <location>
        <begin position="318"/>
        <end position="337"/>
    </location>
</feature>
<feature type="transmembrane region" description="Helical" evidence="9">
    <location>
        <begin position="170"/>
        <end position="193"/>
    </location>
</feature>
<evidence type="ECO:0000313" key="11">
    <source>
        <dbReference type="EMBL" id="GIF74347.1"/>
    </source>
</evidence>
<evidence type="ECO:0000256" key="7">
    <source>
        <dbReference type="ARBA" id="ARBA00023065"/>
    </source>
</evidence>
<dbReference type="Proteomes" id="UP000604117">
    <property type="component" value="Unassembled WGS sequence"/>
</dbReference>
<keyword evidence="5 9" id="KW-0812">Transmembrane</keyword>
<gene>
    <name evidence="11" type="ORF">Asi02nite_38650</name>
</gene>
<keyword evidence="12" id="KW-1185">Reference proteome</keyword>
<keyword evidence="2" id="KW-0813">Transport</keyword>
<comment type="caution">
    <text evidence="11">The sequence shown here is derived from an EMBL/GenBank/DDBJ whole genome shotgun (WGS) entry which is preliminary data.</text>
</comment>
<proteinExistence type="predicted"/>
<feature type="transmembrane region" description="Helical" evidence="9">
    <location>
        <begin position="6"/>
        <end position="25"/>
    </location>
</feature>
<feature type="transmembrane region" description="Helical" evidence="9">
    <location>
        <begin position="239"/>
        <end position="267"/>
    </location>
</feature>
<keyword evidence="3" id="KW-0050">Antiport</keyword>
<evidence type="ECO:0000256" key="3">
    <source>
        <dbReference type="ARBA" id="ARBA00022449"/>
    </source>
</evidence>
<feature type="transmembrane region" description="Helical" evidence="9">
    <location>
        <begin position="32"/>
        <end position="50"/>
    </location>
</feature>
<dbReference type="Gene3D" id="1.20.1530.20">
    <property type="match status" value="1"/>
</dbReference>
<dbReference type="PANTHER" id="PTHR32507">
    <property type="entry name" value="NA(+)/H(+) ANTIPORTER 1"/>
    <property type="match status" value="1"/>
</dbReference>
<evidence type="ECO:0000256" key="6">
    <source>
        <dbReference type="ARBA" id="ARBA00022989"/>
    </source>
</evidence>
<keyword evidence="6 9" id="KW-1133">Transmembrane helix</keyword>
<feature type="transmembrane region" description="Helical" evidence="9">
    <location>
        <begin position="93"/>
        <end position="116"/>
    </location>
</feature>
<feature type="transmembrane region" description="Helical" evidence="9">
    <location>
        <begin position="200"/>
        <end position="219"/>
    </location>
</feature>
<feature type="transmembrane region" description="Helical" evidence="9">
    <location>
        <begin position="349"/>
        <end position="367"/>
    </location>
</feature>
<dbReference type="EMBL" id="BONE01000030">
    <property type="protein sequence ID" value="GIF74347.1"/>
    <property type="molecule type" value="Genomic_DNA"/>
</dbReference>
<evidence type="ECO:0000256" key="8">
    <source>
        <dbReference type="ARBA" id="ARBA00023136"/>
    </source>
</evidence>
<organism evidence="11 12">
    <name type="scientific">Asanoa siamensis</name>
    <dbReference type="NCBI Taxonomy" id="926357"/>
    <lineage>
        <taxon>Bacteria</taxon>
        <taxon>Bacillati</taxon>
        <taxon>Actinomycetota</taxon>
        <taxon>Actinomycetes</taxon>
        <taxon>Micromonosporales</taxon>
        <taxon>Micromonosporaceae</taxon>
        <taxon>Asanoa</taxon>
    </lineage>
</organism>
<evidence type="ECO:0000256" key="4">
    <source>
        <dbReference type="ARBA" id="ARBA00022475"/>
    </source>
</evidence>
<protein>
    <submittedName>
        <fullName evidence="11">Cation transporter</fullName>
    </submittedName>
</protein>
<reference evidence="11 12" key="1">
    <citation type="submission" date="2021-01" db="EMBL/GenBank/DDBJ databases">
        <title>Whole genome shotgun sequence of Asanoa siamensis NBRC 107932.</title>
        <authorList>
            <person name="Komaki H."/>
            <person name="Tamura T."/>
        </authorList>
    </citation>
    <scope>NUCLEOTIDE SEQUENCE [LARGE SCALE GENOMIC DNA]</scope>
    <source>
        <strain evidence="11 12">NBRC 107932</strain>
    </source>
</reference>
<keyword evidence="7" id="KW-0406">Ion transport</keyword>
<accession>A0ABQ4CU25</accession>
<feature type="transmembrane region" description="Helical" evidence="9">
    <location>
        <begin position="62"/>
        <end position="81"/>
    </location>
</feature>
<feature type="transmembrane region" description="Helical" evidence="9">
    <location>
        <begin position="293"/>
        <end position="312"/>
    </location>
</feature>
<evidence type="ECO:0000256" key="5">
    <source>
        <dbReference type="ARBA" id="ARBA00022692"/>
    </source>
</evidence>
<dbReference type="InterPro" id="IPR038770">
    <property type="entry name" value="Na+/solute_symporter_sf"/>
</dbReference>
<evidence type="ECO:0000256" key="2">
    <source>
        <dbReference type="ARBA" id="ARBA00022448"/>
    </source>
</evidence>
<feature type="domain" description="Cation/H+ exchanger transmembrane" evidence="10">
    <location>
        <begin position="15"/>
        <end position="403"/>
    </location>
</feature>
<feature type="transmembrane region" description="Helical" evidence="9">
    <location>
        <begin position="379"/>
        <end position="406"/>
    </location>
</feature>
<evidence type="ECO:0000313" key="12">
    <source>
        <dbReference type="Proteomes" id="UP000604117"/>
    </source>
</evidence>
<evidence type="ECO:0000259" key="10">
    <source>
        <dbReference type="Pfam" id="PF00999"/>
    </source>
</evidence>
<name>A0ABQ4CU25_9ACTN</name>
<evidence type="ECO:0000256" key="9">
    <source>
        <dbReference type="SAM" id="Phobius"/>
    </source>
</evidence>
<dbReference type="RefSeq" id="WP_203714844.1">
    <property type="nucleotide sequence ID" value="NZ_BONE01000030.1"/>
</dbReference>
<keyword evidence="4" id="KW-1003">Cell membrane</keyword>